<feature type="domain" description="Histidine kinase" evidence="15">
    <location>
        <begin position="275"/>
        <end position="524"/>
    </location>
</feature>
<dbReference type="InterPro" id="IPR011006">
    <property type="entry name" value="CheY-like_superfamily"/>
</dbReference>
<organism evidence="18">
    <name type="scientific">Nitratidesulfovibrio vulgaris (strain DSM 19637 / Miyazaki F)</name>
    <name type="common">Desulfovibrio vulgaris</name>
    <dbReference type="NCBI Taxonomy" id="883"/>
    <lineage>
        <taxon>Bacteria</taxon>
        <taxon>Pseudomonadati</taxon>
        <taxon>Thermodesulfobacteriota</taxon>
        <taxon>Desulfovibrionia</taxon>
        <taxon>Desulfovibrionales</taxon>
        <taxon>Desulfovibrionaceae</taxon>
        <taxon>Nitratidesulfovibrio</taxon>
    </lineage>
</organism>
<dbReference type="eggNOG" id="COG2205">
    <property type="taxonomic scope" value="Bacteria"/>
</dbReference>
<dbReference type="HOGENOM" id="CLU_000445_104_15_7"/>
<feature type="region of interest" description="Disordered" evidence="13">
    <location>
        <begin position="855"/>
        <end position="885"/>
    </location>
</feature>
<keyword evidence="14" id="KW-0812">Transmembrane</keyword>
<dbReference type="FunFam" id="3.30.565.10:FF:000010">
    <property type="entry name" value="Sensor histidine kinase RcsC"/>
    <property type="match status" value="1"/>
</dbReference>
<dbReference type="Gene3D" id="6.10.340.10">
    <property type="match status" value="1"/>
</dbReference>
<accession>B8DMV3</accession>
<dbReference type="PROSITE" id="PS50109">
    <property type="entry name" value="HIS_KIN"/>
    <property type="match status" value="1"/>
</dbReference>
<dbReference type="PANTHER" id="PTHR45339:SF5">
    <property type="entry name" value="HISTIDINE KINASE"/>
    <property type="match status" value="1"/>
</dbReference>
<evidence type="ECO:0000256" key="2">
    <source>
        <dbReference type="ARBA" id="ARBA00004370"/>
    </source>
</evidence>
<evidence type="ECO:0000256" key="11">
    <source>
        <dbReference type="ARBA" id="ARBA00068150"/>
    </source>
</evidence>
<dbReference type="EC" id="2.7.13.3" evidence="3"/>
<dbReference type="InterPro" id="IPR001789">
    <property type="entry name" value="Sig_transdc_resp-reg_receiver"/>
</dbReference>
<dbReference type="Gene3D" id="1.10.287.130">
    <property type="match status" value="1"/>
</dbReference>
<dbReference type="InterPro" id="IPR036890">
    <property type="entry name" value="HATPase_C_sf"/>
</dbReference>
<evidence type="ECO:0000256" key="9">
    <source>
        <dbReference type="ARBA" id="ARBA00023012"/>
    </source>
</evidence>
<dbReference type="CDD" id="cd16922">
    <property type="entry name" value="HATPase_EvgS-ArcB-TorS-like"/>
    <property type="match status" value="1"/>
</dbReference>
<dbReference type="InterPro" id="IPR036641">
    <property type="entry name" value="HPT_dom_sf"/>
</dbReference>
<evidence type="ECO:0000256" key="6">
    <source>
        <dbReference type="ARBA" id="ARBA00022741"/>
    </source>
</evidence>
<keyword evidence="14" id="KW-1133">Transmembrane helix</keyword>
<feature type="domain" description="HAMP" evidence="17">
    <location>
        <begin position="182"/>
        <end position="235"/>
    </location>
</feature>
<feature type="region of interest" description="Disordered" evidence="13">
    <location>
        <begin position="753"/>
        <end position="809"/>
    </location>
</feature>
<dbReference type="PRINTS" id="PR00344">
    <property type="entry name" value="BCTRLSENSOR"/>
</dbReference>
<keyword evidence="9" id="KW-0902">Two-component regulatory system</keyword>
<evidence type="ECO:0000256" key="5">
    <source>
        <dbReference type="ARBA" id="ARBA00022679"/>
    </source>
</evidence>
<dbReference type="EMBL" id="CP001197">
    <property type="protein sequence ID" value="ACL09393.1"/>
    <property type="molecule type" value="Genomic_DNA"/>
</dbReference>
<feature type="region of interest" description="Disordered" evidence="13">
    <location>
        <begin position="984"/>
        <end position="1033"/>
    </location>
</feature>
<feature type="compositionally biased region" description="Basic and acidic residues" evidence="13">
    <location>
        <begin position="780"/>
        <end position="792"/>
    </location>
</feature>
<dbReference type="OrthoDB" id="9796305at2"/>
<dbReference type="SUPFAM" id="SSF55874">
    <property type="entry name" value="ATPase domain of HSP90 chaperone/DNA topoisomerase II/histidine kinase"/>
    <property type="match status" value="1"/>
</dbReference>
<evidence type="ECO:0000259" key="15">
    <source>
        <dbReference type="PROSITE" id="PS50109"/>
    </source>
</evidence>
<evidence type="ECO:0000256" key="7">
    <source>
        <dbReference type="ARBA" id="ARBA00022777"/>
    </source>
</evidence>
<dbReference type="InterPro" id="IPR003661">
    <property type="entry name" value="HisK_dim/P_dom"/>
</dbReference>
<keyword evidence="7 18" id="KW-0418">Kinase</keyword>
<dbReference type="Pfam" id="PF00512">
    <property type="entry name" value="HisKA"/>
    <property type="match status" value="1"/>
</dbReference>
<evidence type="ECO:0000256" key="10">
    <source>
        <dbReference type="ARBA" id="ARBA00064003"/>
    </source>
</evidence>
<feature type="modified residue" description="4-aspartylphosphate" evidence="12">
    <location>
        <position position="904"/>
    </location>
</feature>
<feature type="compositionally biased region" description="Basic and acidic residues" evidence="13">
    <location>
        <begin position="861"/>
        <end position="885"/>
    </location>
</feature>
<proteinExistence type="predicted"/>
<dbReference type="SMART" id="SM00387">
    <property type="entry name" value="HATPase_c"/>
    <property type="match status" value="1"/>
</dbReference>
<evidence type="ECO:0000256" key="14">
    <source>
        <dbReference type="SAM" id="Phobius"/>
    </source>
</evidence>
<protein>
    <recommendedName>
        <fullName evidence="11">Sensory/regulatory protein RpfC</fullName>
        <ecNumber evidence="3">2.7.13.3</ecNumber>
    </recommendedName>
</protein>
<dbReference type="SMART" id="SM00388">
    <property type="entry name" value="HisKA"/>
    <property type="match status" value="1"/>
</dbReference>
<keyword evidence="6" id="KW-0547">Nucleotide-binding</keyword>
<dbReference type="GO" id="GO:0005524">
    <property type="term" value="F:ATP binding"/>
    <property type="evidence" value="ECO:0007669"/>
    <property type="project" value="UniProtKB-KW"/>
</dbReference>
<feature type="domain" description="Response regulatory" evidence="16">
    <location>
        <begin position="542"/>
        <end position="720"/>
    </location>
</feature>
<dbReference type="PROSITE" id="PS50885">
    <property type="entry name" value="HAMP"/>
    <property type="match status" value="1"/>
</dbReference>
<dbReference type="FunFam" id="1.10.287.130:FF:000002">
    <property type="entry name" value="Two-component osmosensing histidine kinase"/>
    <property type="match status" value="1"/>
</dbReference>
<feature type="region of interest" description="Disordered" evidence="13">
    <location>
        <begin position="418"/>
        <end position="445"/>
    </location>
</feature>
<name>B8DMV3_NITV9</name>
<evidence type="ECO:0000256" key="13">
    <source>
        <dbReference type="SAM" id="MobiDB-lite"/>
    </source>
</evidence>
<dbReference type="SUPFAM" id="SSF52172">
    <property type="entry name" value="CheY-like"/>
    <property type="match status" value="1"/>
</dbReference>
<keyword evidence="14" id="KW-0472">Membrane</keyword>
<dbReference type="AlphaFoldDB" id="B8DMV3"/>
<keyword evidence="4 12" id="KW-0597">Phosphoprotein</keyword>
<dbReference type="SUPFAM" id="SSF47384">
    <property type="entry name" value="Homodimeric domain of signal transducing histidine kinase"/>
    <property type="match status" value="1"/>
</dbReference>
<dbReference type="InterPro" id="IPR008207">
    <property type="entry name" value="Sig_transdc_His_kin_Hpt_dom"/>
</dbReference>
<feature type="domain" description="Response regulatory" evidence="16">
    <location>
        <begin position="811"/>
        <end position="977"/>
    </location>
</feature>
<dbReference type="GO" id="GO:0000155">
    <property type="term" value="F:phosphorelay sensor kinase activity"/>
    <property type="evidence" value="ECO:0007669"/>
    <property type="project" value="InterPro"/>
</dbReference>
<dbReference type="SUPFAM" id="SSF158472">
    <property type="entry name" value="HAMP domain-like"/>
    <property type="match status" value="1"/>
</dbReference>
<dbReference type="InterPro" id="IPR003594">
    <property type="entry name" value="HATPase_dom"/>
</dbReference>
<gene>
    <name evidence="18" type="ordered locus">DvMF_2452</name>
</gene>
<dbReference type="SMART" id="SM00304">
    <property type="entry name" value="HAMP"/>
    <property type="match status" value="1"/>
</dbReference>
<evidence type="ECO:0000256" key="4">
    <source>
        <dbReference type="ARBA" id="ARBA00022553"/>
    </source>
</evidence>
<comment type="catalytic activity">
    <reaction evidence="1">
        <text>ATP + protein L-histidine = ADP + protein N-phospho-L-histidine.</text>
        <dbReference type="EC" id="2.7.13.3"/>
    </reaction>
</comment>
<dbReference type="Pfam" id="PF02518">
    <property type="entry name" value="HATPase_c"/>
    <property type="match status" value="1"/>
</dbReference>
<comment type="subunit">
    <text evidence="10">At low DSF concentrations, interacts with RpfF.</text>
</comment>
<dbReference type="PANTHER" id="PTHR45339">
    <property type="entry name" value="HYBRID SIGNAL TRANSDUCTION HISTIDINE KINASE J"/>
    <property type="match status" value="1"/>
</dbReference>
<dbReference type="CDD" id="cd00082">
    <property type="entry name" value="HisKA"/>
    <property type="match status" value="1"/>
</dbReference>
<dbReference type="InterPro" id="IPR036097">
    <property type="entry name" value="HisK_dim/P_sf"/>
</dbReference>
<evidence type="ECO:0000259" key="17">
    <source>
        <dbReference type="PROSITE" id="PS50885"/>
    </source>
</evidence>
<dbReference type="Pfam" id="PF00672">
    <property type="entry name" value="HAMP"/>
    <property type="match status" value="1"/>
</dbReference>
<dbReference type="Gene3D" id="1.20.120.160">
    <property type="entry name" value="HPT domain"/>
    <property type="match status" value="1"/>
</dbReference>
<dbReference type="SMART" id="SM00448">
    <property type="entry name" value="REC"/>
    <property type="match status" value="1"/>
</dbReference>
<dbReference type="Pfam" id="PF01627">
    <property type="entry name" value="Hpt"/>
    <property type="match status" value="1"/>
</dbReference>
<dbReference type="GO" id="GO:0005886">
    <property type="term" value="C:plasma membrane"/>
    <property type="evidence" value="ECO:0007669"/>
    <property type="project" value="UniProtKB-SubCell"/>
</dbReference>
<dbReference type="InterPro" id="IPR003660">
    <property type="entry name" value="HAMP_dom"/>
</dbReference>
<dbReference type="STRING" id="883.DvMF_2452"/>
<keyword evidence="5 18" id="KW-0808">Transferase</keyword>
<dbReference type="SUPFAM" id="SSF47226">
    <property type="entry name" value="Histidine-containing phosphotransfer domain, HPT domain"/>
    <property type="match status" value="1"/>
</dbReference>
<dbReference type="Gene3D" id="3.40.50.2300">
    <property type="match status" value="2"/>
</dbReference>
<sequence>MPQKAPRHLLTGIQTRLGLLITLVTTVMLVVFMVMDYTAASGKLHRDIGDFARRQAVRVARQLQVPAWNLDAASISSVIAAEMEDQRVYAVALFERDGTTLLGGMQRDGNWRPVPWSGATGGDFVTEREVLAHQGEELGSVVVMVSPRGIHDALSAMVRENAVRVTLVGFVLVVLIILILRRTVVVPVAGLAQVARKVAEERNYALRAARHGHDEIGRLVDAFNTMLEQVERHERQLTVQQGELERMVHERTTALDTAQARVERASRAKSEFLAGVTHELRTPMNAVIGMVDITLGTDLAPKQREYLNLVRSSARSLLGVVNGVLDFSKLEAGRLALEAIPFRTRDLLEEVTDLFHDRLAIKDIELVVDIDTGVPPVLVGDPLRLRQVLVNLAANAFKFTERGEVVIRVGRADTEANAGAGAENIPEAPADGTTDSPQTGGAHGNGVELAFSVRDTGIGIAPEARERLFESYSQADVSVSRRFGGTGLGLSIVRALVHLMGGDVGVDSEPGRGSTFRFTARFGLPQEQEAPAPPPPQLAGRQALVAEANPACARVLARLLAQLGVRCQVAPDVAALRTALHHGPTPVTALEHVTDPMDTRSAVHAEQAPRTGQHARPTPGAWDFVLCGLYLPVIGATNAGAPNAAATERAGEPGDIPSACAASTILMHLREEGVAVPPLLVAAAMGREPDAETAARLGVLAVLIKPVKLSALREAALRAVSPAAEQCAGTDTHGAKPAAGQAAATAWISNAEAATGHAPSGWSAPVQPDQVQPSQIRPDQVLRDQARPDSSRPDPVGPDPAQPVPDLRGTRVLLVDDNPINRAVATEMLHAAGVEVEAVPSGETALDTLARSVRPAYGPSEHGEPGEPDRPDGPDGPDGPDRPDGAIVRKTDTQNVAFDAVLLDIQMPGMDGYQTAAAIRARNASGGLRLRPGAPVIAFTARVEGEDEEALHRAGIVGRLPKPVDRQELLATLHRHLPAGPVANAAESQAETDPTDAGPARPAQAPSRPQAGNGKPPTGHRPAPEDLPASLPGLDVTSGVRRMNGKAWLYLRVLGSFVNTYSGAGEEMRGLVAAAKPDVMGPDVIGPDAAAWRALSERAHAMAGAAGSISAHEVHDAARALERVGLLLAGDLPPDGENEGDAASAPHASVHDLVERFDTAVRTTCRSIHTLLDTHGS</sequence>
<reference evidence="18" key="1">
    <citation type="submission" date="2008-10" db="EMBL/GenBank/DDBJ databases">
        <title>Complete sequence of Desulfovibrio vulgaris str. 'Miyazaki F'.</title>
        <authorList>
            <person name="Lucas S."/>
            <person name="Copeland A."/>
            <person name="Lapidus A."/>
            <person name="Glavina del Rio T."/>
            <person name="Dalin E."/>
            <person name="Tice H."/>
            <person name="Bruce D."/>
            <person name="Goodwin L."/>
            <person name="Pitluck S."/>
            <person name="Sims D."/>
            <person name="Brettin T."/>
            <person name="Detter J.C."/>
            <person name="Han C."/>
            <person name="Larimer F."/>
            <person name="Land M."/>
            <person name="Hauser L."/>
            <person name="Kyrpides N."/>
            <person name="Mikhailova N."/>
            <person name="Hazen T.C."/>
            <person name="Richardson P."/>
        </authorList>
    </citation>
    <scope>NUCLEOTIDE SEQUENCE</scope>
    <source>
        <strain evidence="18">Miyazaki F</strain>
    </source>
</reference>
<dbReference type="InterPro" id="IPR005467">
    <property type="entry name" value="His_kinase_dom"/>
</dbReference>
<comment type="caution">
    <text evidence="12">Lacks conserved residue(s) required for the propagation of feature annotation.</text>
</comment>
<evidence type="ECO:0000256" key="12">
    <source>
        <dbReference type="PROSITE-ProRule" id="PRU00169"/>
    </source>
</evidence>
<evidence type="ECO:0000256" key="3">
    <source>
        <dbReference type="ARBA" id="ARBA00012438"/>
    </source>
</evidence>
<feature type="compositionally biased region" description="Low complexity" evidence="13">
    <location>
        <begin position="997"/>
        <end position="1012"/>
    </location>
</feature>
<evidence type="ECO:0000313" key="18">
    <source>
        <dbReference type="EMBL" id="ACL09393.1"/>
    </source>
</evidence>
<evidence type="ECO:0000256" key="1">
    <source>
        <dbReference type="ARBA" id="ARBA00000085"/>
    </source>
</evidence>
<dbReference type="Gene3D" id="3.30.565.10">
    <property type="entry name" value="Histidine kinase-like ATPase, C-terminal domain"/>
    <property type="match status" value="1"/>
</dbReference>
<comment type="subcellular location">
    <subcellularLocation>
        <location evidence="2">Membrane</location>
    </subcellularLocation>
</comment>
<keyword evidence="8" id="KW-0067">ATP-binding</keyword>
<evidence type="ECO:0000256" key="8">
    <source>
        <dbReference type="ARBA" id="ARBA00022840"/>
    </source>
</evidence>
<dbReference type="InterPro" id="IPR004358">
    <property type="entry name" value="Sig_transdc_His_kin-like_C"/>
</dbReference>
<feature type="transmembrane region" description="Helical" evidence="14">
    <location>
        <begin position="162"/>
        <end position="180"/>
    </location>
</feature>
<dbReference type="KEGG" id="dvm:DvMF_2452"/>
<dbReference type="PROSITE" id="PS50110">
    <property type="entry name" value="RESPONSE_REGULATORY"/>
    <property type="match status" value="2"/>
</dbReference>
<feature type="transmembrane region" description="Helical" evidence="14">
    <location>
        <begin position="17"/>
        <end position="37"/>
    </location>
</feature>
<evidence type="ECO:0000259" key="16">
    <source>
        <dbReference type="PROSITE" id="PS50110"/>
    </source>
</evidence>
<dbReference type="CDD" id="cd06225">
    <property type="entry name" value="HAMP"/>
    <property type="match status" value="1"/>
</dbReference>
<dbReference type="Pfam" id="PF00072">
    <property type="entry name" value="Response_reg"/>
    <property type="match status" value="1"/>
</dbReference>
<dbReference type="CDD" id="cd17546">
    <property type="entry name" value="REC_hyHK_CKI1_RcsC-like"/>
    <property type="match status" value="1"/>
</dbReference>